<dbReference type="Proteomes" id="UP001596106">
    <property type="component" value="Unassembled WGS sequence"/>
</dbReference>
<dbReference type="EMBL" id="JBHSMA010000011">
    <property type="protein sequence ID" value="MFC5412234.1"/>
    <property type="molecule type" value="Genomic_DNA"/>
</dbReference>
<dbReference type="InterPro" id="IPR052894">
    <property type="entry name" value="AsmA-related"/>
</dbReference>
<reference evidence="3" key="1">
    <citation type="journal article" date="2019" name="Int. J. Syst. Evol. Microbiol.">
        <title>The Global Catalogue of Microorganisms (GCM) 10K type strain sequencing project: providing services to taxonomists for standard genome sequencing and annotation.</title>
        <authorList>
            <consortium name="The Broad Institute Genomics Platform"/>
            <consortium name="The Broad Institute Genome Sequencing Center for Infectious Disease"/>
            <person name="Wu L."/>
            <person name="Ma J."/>
        </authorList>
    </citation>
    <scope>NUCLEOTIDE SEQUENCE [LARGE SCALE GENOMIC DNA]</scope>
    <source>
        <strain evidence="3">CCUG 55250</strain>
    </source>
</reference>
<evidence type="ECO:0000259" key="1">
    <source>
        <dbReference type="Pfam" id="PF05170"/>
    </source>
</evidence>
<accession>A0ABW0IH65</accession>
<comment type="caution">
    <text evidence="2">The sequence shown here is derived from an EMBL/GenBank/DDBJ whole genome shotgun (WGS) entry which is preliminary data.</text>
</comment>
<dbReference type="RefSeq" id="WP_379849544.1">
    <property type="nucleotide sequence ID" value="NZ_JBHSMA010000011.1"/>
</dbReference>
<evidence type="ECO:0000313" key="2">
    <source>
        <dbReference type="EMBL" id="MFC5412234.1"/>
    </source>
</evidence>
<organism evidence="2 3">
    <name type="scientific">Larkinella bovis</name>
    <dbReference type="NCBI Taxonomy" id="683041"/>
    <lineage>
        <taxon>Bacteria</taxon>
        <taxon>Pseudomonadati</taxon>
        <taxon>Bacteroidota</taxon>
        <taxon>Cytophagia</taxon>
        <taxon>Cytophagales</taxon>
        <taxon>Spirosomataceae</taxon>
        <taxon>Larkinella</taxon>
    </lineage>
</organism>
<dbReference type="PANTHER" id="PTHR30441:SF8">
    <property type="entry name" value="DUF748 DOMAIN-CONTAINING PROTEIN"/>
    <property type="match status" value="1"/>
</dbReference>
<dbReference type="InterPro" id="IPR007844">
    <property type="entry name" value="AsmA"/>
</dbReference>
<proteinExistence type="predicted"/>
<feature type="domain" description="AsmA" evidence="1">
    <location>
        <begin position="1"/>
        <end position="208"/>
    </location>
</feature>
<dbReference type="PANTHER" id="PTHR30441">
    <property type="entry name" value="DUF748 DOMAIN-CONTAINING PROTEIN"/>
    <property type="match status" value="1"/>
</dbReference>
<evidence type="ECO:0000313" key="3">
    <source>
        <dbReference type="Proteomes" id="UP001596106"/>
    </source>
</evidence>
<name>A0ABW0IH65_9BACT</name>
<keyword evidence="3" id="KW-1185">Reference proteome</keyword>
<sequence length="949" mass="104689">MKKAGIIIASVLGVLLLAAWIVPMFFRDKIVARLQQEIKNRVNAQVRFRPEKVGLSLLRHFPNLTLRTDSLTIVGLPPFRGDTLLSARSFEVSVNLLSAFSGDKLTLKGVYLEEPRMLVKILRDGRANYDIYKAVESDEPVEADTSQAAFTVDIDEWEIRKGRIRYEDLSLPMTVLLQAVDHTGSGSLSEEVADLALKTQAERLTLAYDGTEYLTDKKLDADMQLRADFAKAVYTFTQNRIRLNDLPLELNGSIATGTSAPADTSIRFDVTYRSPGGDFKNLLSLVPGVYSNRFQDLEADGTVRFDGKVNGAYNGRQFPAFLLNLVVNNGRFKYPDLPSAVEHIGLEMTVSNSTDRLEQTVFNLKKLVADVGKNPIRGRALVRGLIRSEVDADLSAQLNLAEVAQLVPMDSLMLRGLADLSVKAKGVYDKTAKTFPVVDGRVRLQNGYVRSVAFPEPIESINALATLTNRTGQLADTRLDIGSLQLKLAGDPFRADGWIQNFDDYTYSLAAQGRLNLTSLTRIFPMEGTTLSGLIDADLKTQGRFSDVKAKRYDQLPTRGTMAITNLNYKGAALPQGLTLQTARFNLSPGKLAVQQAQGTLGTSEFTADGFLTDYLPFLLGDNQPLDGLLTVRANRLNLNEWMSDEPQAKTAQPSVLELPKNIHFVVNASVDQAVYDKMPLNALNGQLEVVAGTLRMKQLTFRSLGGQFVTNGTYDPTNPAKPGFAFDVTIANADVSQAYRHLTLARVVFPLAQYVVGRFSSRFAVNGRLEPDMRPDLNSLTGNGLVEIIRATMKNNPVLERIFEKTKLADLRSPNFKDLLMKVEVKNGFVSIKPFDVKINDNIVNVSGSNSLEGDLKYTLKLDVPTGPAGVQFARTFSSLTGQSPENFDRAQLDFALNGNYKKPHLRFLGGNTVNQVRDAVVKRAKNDLKEQGLKLLQKLGRSSKDST</sequence>
<dbReference type="Pfam" id="PF05170">
    <property type="entry name" value="AsmA"/>
    <property type="match status" value="1"/>
</dbReference>
<gene>
    <name evidence="2" type="ORF">ACFPMF_23110</name>
</gene>
<protein>
    <submittedName>
        <fullName evidence="2">AsmA-like C-terminal region-containing protein</fullName>
    </submittedName>
</protein>